<protein>
    <submittedName>
        <fullName evidence="3">Redoxin domain-containing protein</fullName>
    </submittedName>
</protein>
<dbReference type="SUPFAM" id="SSF52833">
    <property type="entry name" value="Thioredoxin-like"/>
    <property type="match status" value="1"/>
</dbReference>
<dbReference type="PANTHER" id="PTHR42852">
    <property type="entry name" value="THIOL:DISULFIDE INTERCHANGE PROTEIN DSBE"/>
    <property type="match status" value="1"/>
</dbReference>
<dbReference type="InterPro" id="IPR013766">
    <property type="entry name" value="Thioredoxin_domain"/>
</dbReference>
<evidence type="ECO:0000313" key="3">
    <source>
        <dbReference type="EMBL" id="MBD2846803.1"/>
    </source>
</evidence>
<evidence type="ECO:0000259" key="2">
    <source>
        <dbReference type="PROSITE" id="PS51352"/>
    </source>
</evidence>
<gene>
    <name evidence="3" type="ORF">IDH44_16525</name>
</gene>
<evidence type="ECO:0000313" key="4">
    <source>
        <dbReference type="Proteomes" id="UP000621560"/>
    </source>
</evidence>
<dbReference type="PROSITE" id="PS51352">
    <property type="entry name" value="THIOREDOXIN_2"/>
    <property type="match status" value="1"/>
</dbReference>
<keyword evidence="1" id="KW-1015">Disulfide bond</keyword>
<dbReference type="Pfam" id="PF00578">
    <property type="entry name" value="AhpC-TSA"/>
    <property type="match status" value="1"/>
</dbReference>
<dbReference type="GO" id="GO:0016209">
    <property type="term" value="F:antioxidant activity"/>
    <property type="evidence" value="ECO:0007669"/>
    <property type="project" value="InterPro"/>
</dbReference>
<keyword evidence="4" id="KW-1185">Reference proteome</keyword>
<dbReference type="InterPro" id="IPR000866">
    <property type="entry name" value="AhpC/TSA"/>
</dbReference>
<dbReference type="PANTHER" id="PTHR42852:SF17">
    <property type="entry name" value="THIOREDOXIN-LIKE PROTEIN HI_1115"/>
    <property type="match status" value="1"/>
</dbReference>
<evidence type="ECO:0000256" key="1">
    <source>
        <dbReference type="ARBA" id="ARBA00023157"/>
    </source>
</evidence>
<comment type="caution">
    <text evidence="3">The sequence shown here is derived from an EMBL/GenBank/DDBJ whole genome shotgun (WGS) entry which is preliminary data.</text>
</comment>
<dbReference type="AlphaFoldDB" id="A0A927BWU3"/>
<name>A0A927BWU3_9BACL</name>
<dbReference type="CDD" id="cd02966">
    <property type="entry name" value="TlpA_like_family"/>
    <property type="match status" value="1"/>
</dbReference>
<dbReference type="GO" id="GO:0016491">
    <property type="term" value="F:oxidoreductase activity"/>
    <property type="evidence" value="ECO:0007669"/>
    <property type="project" value="InterPro"/>
</dbReference>
<dbReference type="InterPro" id="IPR036249">
    <property type="entry name" value="Thioredoxin-like_sf"/>
</dbReference>
<dbReference type="EMBL" id="JACXIZ010000027">
    <property type="protein sequence ID" value="MBD2846803.1"/>
    <property type="molecule type" value="Genomic_DNA"/>
</dbReference>
<feature type="domain" description="Thioredoxin" evidence="2">
    <location>
        <begin position="36"/>
        <end position="173"/>
    </location>
</feature>
<sequence>MGAYRKPIQIVILLGVLLIGGYAIGKTLFADEAGPLRPGDEPPPFTLLDLAGNARALSDYEGKALVITFWGTFCPPCVKEMPEFQKQYERWQGEDLEILAINLSESDLPVRNFVQQHGLEFPILRDVKRKVEREYGLKVYPTTFFVGKDGKIKEIAEVPMTDKQIEERIERIL</sequence>
<dbReference type="Gene3D" id="3.40.30.10">
    <property type="entry name" value="Glutaredoxin"/>
    <property type="match status" value="1"/>
</dbReference>
<dbReference type="InterPro" id="IPR017937">
    <property type="entry name" value="Thioredoxin_CS"/>
</dbReference>
<reference evidence="3" key="1">
    <citation type="submission" date="2020-09" db="EMBL/GenBank/DDBJ databases">
        <title>A novel bacterium of genus Paenibacillus, isolated from South China Sea.</title>
        <authorList>
            <person name="Huang H."/>
            <person name="Mo K."/>
            <person name="Hu Y."/>
        </authorList>
    </citation>
    <scope>NUCLEOTIDE SEQUENCE</scope>
    <source>
        <strain evidence="3">IB182496</strain>
    </source>
</reference>
<accession>A0A927BWU3</accession>
<organism evidence="3 4">
    <name type="scientific">Paenibacillus sabuli</name>
    <dbReference type="NCBI Taxonomy" id="2772509"/>
    <lineage>
        <taxon>Bacteria</taxon>
        <taxon>Bacillati</taxon>
        <taxon>Bacillota</taxon>
        <taxon>Bacilli</taxon>
        <taxon>Bacillales</taxon>
        <taxon>Paenibacillaceae</taxon>
        <taxon>Paenibacillus</taxon>
    </lineage>
</organism>
<dbReference type="InterPro" id="IPR050553">
    <property type="entry name" value="Thioredoxin_ResA/DsbE_sf"/>
</dbReference>
<proteinExistence type="predicted"/>
<dbReference type="PROSITE" id="PS00194">
    <property type="entry name" value="THIOREDOXIN_1"/>
    <property type="match status" value="1"/>
</dbReference>
<dbReference type="Proteomes" id="UP000621560">
    <property type="component" value="Unassembled WGS sequence"/>
</dbReference>
<dbReference type="RefSeq" id="WP_190919510.1">
    <property type="nucleotide sequence ID" value="NZ_JACXIZ010000027.1"/>
</dbReference>